<protein>
    <submittedName>
        <fullName evidence="1">Uncharacterized protein</fullName>
    </submittedName>
</protein>
<comment type="caution">
    <text evidence="1">The sequence shown here is derived from an EMBL/GenBank/DDBJ whole genome shotgun (WGS) entry which is preliminary data.</text>
</comment>
<evidence type="ECO:0000313" key="1">
    <source>
        <dbReference type="EMBL" id="PWW73214.1"/>
    </source>
</evidence>
<keyword evidence="2" id="KW-1185">Reference proteome</keyword>
<dbReference type="Proteomes" id="UP000246991">
    <property type="component" value="Unassembled WGS sequence"/>
</dbReference>
<evidence type="ECO:0000313" key="2">
    <source>
        <dbReference type="Proteomes" id="UP000246991"/>
    </source>
</evidence>
<organism evidence="1 2">
    <name type="scientific">Tuber magnatum</name>
    <name type="common">white Piedmont truffle</name>
    <dbReference type="NCBI Taxonomy" id="42249"/>
    <lineage>
        <taxon>Eukaryota</taxon>
        <taxon>Fungi</taxon>
        <taxon>Dikarya</taxon>
        <taxon>Ascomycota</taxon>
        <taxon>Pezizomycotina</taxon>
        <taxon>Pezizomycetes</taxon>
        <taxon>Pezizales</taxon>
        <taxon>Tuberaceae</taxon>
        <taxon>Tuber</taxon>
    </lineage>
</organism>
<reference evidence="1 2" key="1">
    <citation type="submission" date="2018-03" db="EMBL/GenBank/DDBJ databases">
        <title>Genomes of Pezizomycetes fungi and the evolution of truffles.</title>
        <authorList>
            <person name="Murat C."/>
            <person name="Payen T."/>
            <person name="Noel B."/>
            <person name="Kuo A."/>
            <person name="Martin F.M."/>
        </authorList>
    </citation>
    <scope>NUCLEOTIDE SEQUENCE [LARGE SCALE GENOMIC DNA]</scope>
    <source>
        <strain evidence="1">091103-1</strain>
    </source>
</reference>
<dbReference type="STRING" id="42249.A0A317SFG7"/>
<sequence length="189" mass="21861">MLCRDWKDHVCYFATWLEGYSIIRVHYFLHSEKRKTGIEDIALQTCAYAMELHQEILVFNNGNWSSGHALWKGVQKSDWKDVILDTTTKYRLRSDVENFCNGRDVFKHLGIPCKHGTVKPPLSPGHTNILTISIKALMKSISYPSLYIISFKSYIYEEYSMVAAFDSAQAFMPYMLILEDLESKNIGNF</sequence>
<dbReference type="OrthoDB" id="2115716at2759"/>
<gene>
    <name evidence="1" type="ORF">C7212DRAFT_285974</name>
</gene>
<accession>A0A317SFG7</accession>
<name>A0A317SFG7_9PEZI</name>
<proteinExistence type="predicted"/>
<dbReference type="EMBL" id="PYWC01000085">
    <property type="protein sequence ID" value="PWW73214.1"/>
    <property type="molecule type" value="Genomic_DNA"/>
</dbReference>
<dbReference type="AlphaFoldDB" id="A0A317SFG7"/>